<evidence type="ECO:0008006" key="3">
    <source>
        <dbReference type="Google" id="ProtNLM"/>
    </source>
</evidence>
<proteinExistence type="predicted"/>
<dbReference type="InterPro" id="IPR034660">
    <property type="entry name" value="DinB/YfiT-like"/>
</dbReference>
<evidence type="ECO:0000313" key="2">
    <source>
        <dbReference type="Proteomes" id="UP000616201"/>
    </source>
</evidence>
<dbReference type="Pfam" id="PF07609">
    <property type="entry name" value="DUF1572"/>
    <property type="match status" value="1"/>
</dbReference>
<dbReference type="EMBL" id="PRDK01000006">
    <property type="protein sequence ID" value="MBE8714559.1"/>
    <property type="molecule type" value="Genomic_DNA"/>
</dbReference>
<accession>A0A928V1S2</accession>
<gene>
    <name evidence="1" type="ORF">C4F49_12790</name>
</gene>
<dbReference type="Proteomes" id="UP000616201">
    <property type="component" value="Unassembled WGS sequence"/>
</dbReference>
<dbReference type="AlphaFoldDB" id="A0A928V1S2"/>
<protein>
    <recommendedName>
        <fullName evidence="3">DUF1572 domain-containing protein</fullName>
    </recommendedName>
</protein>
<dbReference type="Gene3D" id="1.20.120.450">
    <property type="entry name" value="dinb family like domain"/>
    <property type="match status" value="1"/>
</dbReference>
<name>A0A928V1S2_9SPHI</name>
<evidence type="ECO:0000313" key="1">
    <source>
        <dbReference type="EMBL" id="MBE8714559.1"/>
    </source>
</evidence>
<dbReference type="InterPro" id="IPR011466">
    <property type="entry name" value="DUF1572"/>
</dbReference>
<dbReference type="SUPFAM" id="SSF109854">
    <property type="entry name" value="DinB/YfiT-like putative metalloenzymes"/>
    <property type="match status" value="1"/>
</dbReference>
<organism evidence="1 2">
    <name type="scientific">Sphingobacterium hungaricum</name>
    <dbReference type="NCBI Taxonomy" id="2082723"/>
    <lineage>
        <taxon>Bacteria</taxon>
        <taxon>Pseudomonadati</taxon>
        <taxon>Bacteroidota</taxon>
        <taxon>Sphingobacteriia</taxon>
        <taxon>Sphingobacteriales</taxon>
        <taxon>Sphingobacteriaceae</taxon>
        <taxon>Sphingobacterium</taxon>
    </lineage>
</organism>
<comment type="caution">
    <text evidence="1">The sequence shown here is derived from an EMBL/GenBank/DDBJ whole genome shotgun (WGS) entry which is preliminary data.</text>
</comment>
<keyword evidence="2" id="KW-1185">Reference proteome</keyword>
<sequence>MSYLTSIQKLFLYYKKLADNTLVQLNDEQLFWQYNTESNSIAVLLQHVSGNMLSRFTDFLSTDGEKDWRDRDAEFEMKDRDSSRIIAKWENSWEVLFENLAQLKDEDLEKIVYIRNEGHTVTEAINRQLMHYPYHIGQIVMLGKMLTAANWRTLSIPKGASKNYNDEKFAQEPHFALFTDEMLRHLDG</sequence>
<reference evidence="1" key="1">
    <citation type="submission" date="2018-02" db="EMBL/GenBank/DDBJ databases">
        <authorList>
            <person name="Vasarhelyi B.M."/>
            <person name="Deshmukh S."/>
            <person name="Balint B."/>
            <person name="Kukolya J."/>
        </authorList>
    </citation>
    <scope>NUCLEOTIDE SEQUENCE</scope>
    <source>
        <strain evidence="1">KB22</strain>
    </source>
</reference>
<dbReference type="RefSeq" id="WP_196936184.1">
    <property type="nucleotide sequence ID" value="NZ_MU158698.1"/>
</dbReference>